<evidence type="ECO:0000256" key="12">
    <source>
        <dbReference type="PROSITE-ProRule" id="PRU00560"/>
    </source>
</evidence>
<dbReference type="Gene3D" id="1.10.486.10">
    <property type="entry name" value="PCRA, domain 4"/>
    <property type="match status" value="1"/>
</dbReference>
<dbReference type="GO" id="GO:0005524">
    <property type="term" value="F:ATP binding"/>
    <property type="evidence" value="ECO:0007669"/>
    <property type="project" value="UniProtKB-UniRule"/>
</dbReference>
<dbReference type="PROSITE" id="PS51198">
    <property type="entry name" value="UVRD_HELICASE_ATP_BIND"/>
    <property type="match status" value="1"/>
</dbReference>
<dbReference type="EC" id="5.6.2.4" evidence="9"/>
<comment type="catalytic activity">
    <reaction evidence="11">
        <text>ATP + H2O = ADP + phosphate + H(+)</text>
        <dbReference type="Rhea" id="RHEA:13065"/>
        <dbReference type="ChEBI" id="CHEBI:15377"/>
        <dbReference type="ChEBI" id="CHEBI:15378"/>
        <dbReference type="ChEBI" id="CHEBI:30616"/>
        <dbReference type="ChEBI" id="CHEBI:43474"/>
        <dbReference type="ChEBI" id="CHEBI:456216"/>
        <dbReference type="EC" id="5.6.2.4"/>
    </reaction>
</comment>
<evidence type="ECO:0000313" key="17">
    <source>
        <dbReference type="Proteomes" id="UP000401717"/>
    </source>
</evidence>
<dbReference type="PANTHER" id="PTHR11070">
    <property type="entry name" value="UVRD / RECB / PCRA DNA HELICASE FAMILY MEMBER"/>
    <property type="match status" value="1"/>
</dbReference>
<evidence type="ECO:0000256" key="7">
    <source>
        <dbReference type="ARBA" id="ARBA00023235"/>
    </source>
</evidence>
<comment type="similarity">
    <text evidence="1">Belongs to the helicase family. UvrD subfamily.</text>
</comment>
<evidence type="ECO:0000256" key="5">
    <source>
        <dbReference type="ARBA" id="ARBA00022840"/>
    </source>
</evidence>
<dbReference type="GO" id="GO:0000725">
    <property type="term" value="P:recombinational repair"/>
    <property type="evidence" value="ECO:0007669"/>
    <property type="project" value="TreeGrafter"/>
</dbReference>
<organism evidence="16 17">
    <name type="scientific">Methylobacterium dankookense</name>
    <dbReference type="NCBI Taxonomy" id="560405"/>
    <lineage>
        <taxon>Bacteria</taxon>
        <taxon>Pseudomonadati</taxon>
        <taxon>Pseudomonadota</taxon>
        <taxon>Alphaproteobacteria</taxon>
        <taxon>Hyphomicrobiales</taxon>
        <taxon>Methylobacteriaceae</taxon>
        <taxon>Methylobacterium</taxon>
    </lineage>
</organism>
<dbReference type="GO" id="GO:0005829">
    <property type="term" value="C:cytosol"/>
    <property type="evidence" value="ECO:0007669"/>
    <property type="project" value="TreeGrafter"/>
</dbReference>
<evidence type="ECO:0000313" key="16">
    <source>
        <dbReference type="EMBL" id="VUF13713.1"/>
    </source>
</evidence>
<dbReference type="RefSeq" id="WP_144765903.1">
    <property type="nucleotide sequence ID" value="NZ_BPQI01000018.1"/>
</dbReference>
<keyword evidence="6" id="KW-0238">DNA-binding</keyword>
<feature type="binding site" evidence="12">
    <location>
        <begin position="214"/>
        <end position="221"/>
    </location>
    <ligand>
        <name>ATP</name>
        <dbReference type="ChEBI" id="CHEBI:30616"/>
    </ligand>
</feature>
<reference evidence="15" key="3">
    <citation type="submission" date="2021-08" db="EMBL/GenBank/DDBJ databases">
        <authorList>
            <person name="Tani A."/>
            <person name="Ola A."/>
            <person name="Ogura Y."/>
            <person name="Katsura K."/>
            <person name="Hayashi T."/>
        </authorList>
    </citation>
    <scope>NUCLEOTIDE SEQUENCE</scope>
    <source>
        <strain evidence="15">DSM 22415</strain>
    </source>
</reference>
<dbReference type="EMBL" id="CABFVH010000023">
    <property type="protein sequence ID" value="VUF13713.1"/>
    <property type="molecule type" value="Genomic_DNA"/>
</dbReference>
<evidence type="ECO:0000313" key="15">
    <source>
        <dbReference type="EMBL" id="GJD55100.1"/>
    </source>
</evidence>
<dbReference type="CDD" id="cd17932">
    <property type="entry name" value="DEXQc_UvrD"/>
    <property type="match status" value="1"/>
</dbReference>
<dbReference type="InterPro" id="IPR038726">
    <property type="entry name" value="PDDEXK_AddAB-type"/>
</dbReference>
<dbReference type="Pfam" id="PF12705">
    <property type="entry name" value="PDDEXK_1"/>
    <property type="match status" value="1"/>
</dbReference>
<evidence type="ECO:0000256" key="10">
    <source>
        <dbReference type="ARBA" id="ARBA00034923"/>
    </source>
</evidence>
<evidence type="ECO:0000256" key="2">
    <source>
        <dbReference type="ARBA" id="ARBA00022741"/>
    </source>
</evidence>
<dbReference type="GO" id="GO:0003677">
    <property type="term" value="F:DNA binding"/>
    <property type="evidence" value="ECO:0007669"/>
    <property type="project" value="UniProtKB-KW"/>
</dbReference>
<evidence type="ECO:0000313" key="18">
    <source>
        <dbReference type="Proteomes" id="UP001055303"/>
    </source>
</evidence>
<gene>
    <name evidence="16" type="primary">pcrA</name>
    <name evidence="15" type="synonym">rep</name>
    <name evidence="15" type="ORF">IFDJLNFL_0982</name>
    <name evidence="16" type="ORF">MTDSW087_03420</name>
</gene>
<dbReference type="InterPro" id="IPR014016">
    <property type="entry name" value="UvrD-like_ATP-bd"/>
</dbReference>
<dbReference type="Proteomes" id="UP000401717">
    <property type="component" value="Unassembled WGS sequence"/>
</dbReference>
<proteinExistence type="inferred from homology"/>
<evidence type="ECO:0000256" key="6">
    <source>
        <dbReference type="ARBA" id="ARBA00023125"/>
    </source>
</evidence>
<keyword evidence="18" id="KW-1185">Reference proteome</keyword>
<evidence type="ECO:0000259" key="13">
    <source>
        <dbReference type="PROSITE" id="PS51198"/>
    </source>
</evidence>
<evidence type="ECO:0000256" key="11">
    <source>
        <dbReference type="ARBA" id="ARBA00048988"/>
    </source>
</evidence>
<accession>A0A564FZT9</accession>
<evidence type="ECO:0000256" key="1">
    <source>
        <dbReference type="ARBA" id="ARBA00009922"/>
    </source>
</evidence>
<comment type="catalytic activity">
    <reaction evidence="8">
        <text>Couples ATP hydrolysis with the unwinding of duplex DNA by translocating in the 3'-5' direction.</text>
        <dbReference type="EC" id="5.6.2.4"/>
    </reaction>
</comment>
<evidence type="ECO:0000256" key="9">
    <source>
        <dbReference type="ARBA" id="ARBA00034808"/>
    </source>
</evidence>
<dbReference type="InterPro" id="IPR013986">
    <property type="entry name" value="DExx_box_DNA_helicase_dom_sf"/>
</dbReference>
<keyword evidence="7" id="KW-0413">Isomerase</keyword>
<dbReference type="Gene3D" id="3.40.50.300">
    <property type="entry name" value="P-loop containing nucleotide triphosphate hydrolases"/>
    <property type="match status" value="3"/>
</dbReference>
<dbReference type="OrthoDB" id="9806690at2"/>
<evidence type="ECO:0000256" key="4">
    <source>
        <dbReference type="ARBA" id="ARBA00022806"/>
    </source>
</evidence>
<evidence type="ECO:0000256" key="8">
    <source>
        <dbReference type="ARBA" id="ARBA00034617"/>
    </source>
</evidence>
<dbReference type="InterPro" id="IPR000212">
    <property type="entry name" value="DNA_helicase_UvrD/REP"/>
</dbReference>
<dbReference type="PROSITE" id="PS51217">
    <property type="entry name" value="UVRD_HELICASE_CTER"/>
    <property type="match status" value="1"/>
</dbReference>
<keyword evidence="2 12" id="KW-0547">Nucleotide-binding</keyword>
<dbReference type="GO" id="GO:0016787">
    <property type="term" value="F:hydrolase activity"/>
    <property type="evidence" value="ECO:0007669"/>
    <property type="project" value="UniProtKB-UniRule"/>
</dbReference>
<sequence length="1143" mass="123606">MDPIEAGRKQAARIHAEMVAEGADPWQPFDLAVRAIEGHGLWHQPVHAGDVSLNGGRARLDPKSKGILYGETGTPGGDALLLGHELGHVVMHGGTAPVVTTHTDPSRSSESGSAVERLADYGRGERREVQADLFARELVLPRAVARRHHQDGMSVADIAGRLGICPDVVTQQLLDALLLPVVPDAAPAPAATMRPDPSQDAAVAHRGGPYLLQAGPGTGKTRTLVRRIESLVDEGIDPNGILVLTFSNKAATELMDRLALSRPEAAASVWTGTFHAFGLDVIRRFHERLGRSASPKLVDKPTAITMLEGVLPSLPLAHYRDLWDPVQDLSNILSAISRAKDELVDHVRYRELADAMQRAATDDATRLRAARAHEEAIVYEAYERLLSEADALDFGDLVMRPVRLAAEHPDVAKALSLRHRHLLVDEYQDVNLATVRLIRALAADEGERLWVVGDARQSIYRFRGATSASMAAFRAHYPRATLGALDVNYRSRKEIIDTFTSFAASVDAFRPLGELGLAPDRGASGLKPVLHDAGTPDDEVALVAASAAQAKAAGVDYREQAVLCTTNDRLAEFAAGLIARDVPVLYLGPLFERPEVKELLCLLALFHDPRAATLVRVATMPGFEMELGDVAAVAAHLRDASGPPLDWLAAADAIPGLAPPATASLRRLREVCGGFADRTPPWRIASALVLDRLGIGRRIAASGTLPERMAGIAIWQFLNFLRSLPVEGQFPTFEALRRIKRLVVLGEEKSLRHVPDAALELDAVRIMTIHACKGLEFRLVHAPGMIKTGLPRTAKPPPCPPPDALIEGSDGLTGPQACLTGHEEQEACLFFVLLSRARDDLRLYRSTMMAGGTKKRNPSDYNARIAATLGRPPALVRLPSPPPPSGPAAVPITWETPFALDHQHLDSYGKCGLRFLYTYLLGLGGRRDETPYMRMHNAVAETVRWLDRNFDAGHAEPEGFDEAFAAAWTEHGPVDHGHAEAYRTIADEMLRFLLGLRDEEGRLPPEALSLAVAGGSVLSRAHDVVRNADGRLVVRRVATRKAPSSLLKEIEYIVLDAAAEVTFGEPVVVEAVHLTGGSRQPVEIPPKKRDELRAAVVAHMSGIGAGLFAPSVGSRCPRCPHHFACPGLPGGSAVVRRPLAWGR</sequence>
<dbReference type="Gene3D" id="1.10.10.160">
    <property type="match status" value="1"/>
</dbReference>
<dbReference type="GO" id="GO:0033202">
    <property type="term" value="C:DNA helicase complex"/>
    <property type="evidence" value="ECO:0007669"/>
    <property type="project" value="TreeGrafter"/>
</dbReference>
<protein>
    <recommendedName>
        <fullName evidence="9">DNA 3'-5' helicase</fullName>
        <ecNumber evidence="9">5.6.2.4</ecNumber>
    </recommendedName>
    <alternativeName>
        <fullName evidence="10">DNA 3'-5' helicase II</fullName>
    </alternativeName>
</protein>
<evidence type="ECO:0000256" key="3">
    <source>
        <dbReference type="ARBA" id="ARBA00022801"/>
    </source>
</evidence>
<dbReference type="InterPro" id="IPR014017">
    <property type="entry name" value="DNA_helicase_UvrD-like_C"/>
</dbReference>
<reference evidence="16 17" key="1">
    <citation type="submission" date="2019-06" db="EMBL/GenBank/DDBJ databases">
        <authorList>
            <person name="Rodrigo-Torres L."/>
            <person name="Arahal R. D."/>
            <person name="Lucena T."/>
        </authorList>
    </citation>
    <scope>NUCLEOTIDE SEQUENCE [LARGE SCALE GENOMIC DNA]</scope>
    <source>
        <strain evidence="16 17">SW08-7</strain>
    </source>
</reference>
<feature type="domain" description="UvrD-like helicase ATP-binding" evidence="13">
    <location>
        <begin position="193"/>
        <end position="492"/>
    </location>
</feature>
<keyword evidence="3 12" id="KW-0378">Hydrolase</keyword>
<dbReference type="AlphaFoldDB" id="A0A564FZT9"/>
<evidence type="ECO:0000259" key="14">
    <source>
        <dbReference type="PROSITE" id="PS51217"/>
    </source>
</evidence>
<dbReference type="Pfam" id="PF00580">
    <property type="entry name" value="UvrD-helicase"/>
    <property type="match status" value="1"/>
</dbReference>
<keyword evidence="5 12" id="KW-0067">ATP-binding</keyword>
<reference evidence="15" key="2">
    <citation type="journal article" date="2021" name="Front. Microbiol.">
        <title>Comprehensive Comparative Genomics and Phenotyping of Methylobacterium Species.</title>
        <authorList>
            <person name="Alessa O."/>
            <person name="Ogura Y."/>
            <person name="Fujitani Y."/>
            <person name="Takami H."/>
            <person name="Hayashi T."/>
            <person name="Sahin N."/>
            <person name="Tani A."/>
        </authorList>
    </citation>
    <scope>NUCLEOTIDE SEQUENCE</scope>
    <source>
        <strain evidence="15">DSM 22415</strain>
    </source>
</reference>
<keyword evidence="4 12" id="KW-0347">Helicase</keyword>
<name>A0A564FZT9_9HYPH</name>
<dbReference type="SUPFAM" id="SSF52540">
    <property type="entry name" value="P-loop containing nucleoside triphosphate hydrolases"/>
    <property type="match status" value="1"/>
</dbReference>
<dbReference type="GO" id="GO:0043138">
    <property type="term" value="F:3'-5' DNA helicase activity"/>
    <property type="evidence" value="ECO:0007669"/>
    <property type="project" value="UniProtKB-EC"/>
</dbReference>
<dbReference type="Pfam" id="PF13361">
    <property type="entry name" value="UvrD_C"/>
    <property type="match status" value="2"/>
</dbReference>
<dbReference type="Proteomes" id="UP001055303">
    <property type="component" value="Unassembled WGS sequence"/>
</dbReference>
<feature type="domain" description="UvrD-like helicase C-terminal" evidence="14">
    <location>
        <begin position="497"/>
        <end position="774"/>
    </location>
</feature>
<dbReference type="PANTHER" id="PTHR11070:SF2">
    <property type="entry name" value="ATP-DEPENDENT DNA HELICASE SRS2"/>
    <property type="match status" value="1"/>
</dbReference>
<dbReference type="InterPro" id="IPR027417">
    <property type="entry name" value="P-loop_NTPase"/>
</dbReference>
<dbReference type="EMBL" id="BPQI01000018">
    <property type="protein sequence ID" value="GJD55100.1"/>
    <property type="molecule type" value="Genomic_DNA"/>
</dbReference>